<dbReference type="Pfam" id="PF09766">
    <property type="entry name" value="FmiP_Thoc5"/>
    <property type="match status" value="1"/>
</dbReference>
<dbReference type="eggNOG" id="KOG2216">
    <property type="taxonomic scope" value="Eukaryota"/>
</dbReference>
<protein>
    <recommendedName>
        <fullName evidence="8">THO complex subunit 5 homolog</fullName>
    </recommendedName>
</protein>
<dbReference type="Proteomes" id="UP000015103">
    <property type="component" value="Unassembled WGS sequence"/>
</dbReference>
<dbReference type="FunCoup" id="T1I401">
    <property type="interactions" value="1340"/>
</dbReference>
<evidence type="ECO:0000313" key="7">
    <source>
        <dbReference type="Proteomes" id="UP000015103"/>
    </source>
</evidence>
<sequence length="708" mass="81738">MKEGRFIEVCGQRPLTMAKDVEESALKKRKKRESPEKSNGADASISVEDLRNKYGLEKELNPVPIYQRVTAHEEKEALTRDPQDDIELYRESCYRFVELVDEIAEKKSKKPEGWEQDIDDKKLEAITEIMTLKTLNRIEKIRYKNSREFVSKVRQQVDVLQFQLQNLMCEIQHLKKEVDKCLMFKSKPLGIDLVPVEEFYATAPPSISRPEITKTDEHQLQLARLEWELRQRKELALLYSELQEKKNSLSSQIKRKVNDLEGLAPLIKDVLAVTKPMQEKLGLPLSCTGSVNNEISSLLPHTLYYLFVQAQAYSEACDKGLTVEINGNPEEAKNLKPIAALSSDNEDSDRDLSVNLKILKKEKKRKLEKKKKRLFTKHPLVVTLKIVLKDDSCIKLEFTYFLVLHLLTVKSSLTLTSNIKNSSAMEFLKNDTILLNLFPNDNGIESPNVANYYQLKEIGLDEFDYSKYGLPYLWVQKMGGLDFGSAPKNVKVDPKEDIVKTSLPSIVKEIRRRVHARIALVRQVLELEQGIVFGPQNMKFVKSSCAIKSWESIYWKDYINMPAAKHFKDSPYVSEHDIYFKATIVRGQAKLVVFVAVKCDYPANPPVFSLQLEWSNNLWTASNNTDIMDIEREVNSYWKELVSDGGWAHTLLTLQMHRIMVCFDIFLECIDPQQFSAEKKTFFHPLRGRNRVHPYKYVQMGEGVFLQR</sequence>
<evidence type="ECO:0008006" key="8">
    <source>
        <dbReference type="Google" id="ProtNLM"/>
    </source>
</evidence>
<dbReference type="HOGENOM" id="CLU_023759_0_0_1"/>
<keyword evidence="7" id="KW-1185">Reference proteome</keyword>
<evidence type="ECO:0000256" key="3">
    <source>
        <dbReference type="ARBA" id="ARBA00023242"/>
    </source>
</evidence>
<feature type="coiled-coil region" evidence="4">
    <location>
        <begin position="232"/>
        <end position="259"/>
    </location>
</feature>
<evidence type="ECO:0000256" key="1">
    <source>
        <dbReference type="ARBA" id="ARBA00004123"/>
    </source>
</evidence>
<dbReference type="EnsemblMetazoa" id="RPRC011020-RA">
    <property type="protein sequence ID" value="RPRC011020-PA"/>
    <property type="gene ID" value="RPRC011020"/>
</dbReference>
<evidence type="ECO:0000256" key="4">
    <source>
        <dbReference type="SAM" id="Coils"/>
    </source>
</evidence>
<dbReference type="PANTHER" id="PTHR13375">
    <property type="entry name" value="FMS INTERACTING PROTEIN"/>
    <property type="match status" value="1"/>
</dbReference>
<dbReference type="PANTHER" id="PTHR13375:SF3">
    <property type="entry name" value="THO COMPLEX SUBUNIT 5 HOMOLOG"/>
    <property type="match status" value="1"/>
</dbReference>
<comment type="similarity">
    <text evidence="2">Belongs to the THOC5 family.</text>
</comment>
<dbReference type="GO" id="GO:0006406">
    <property type="term" value="P:mRNA export from nucleus"/>
    <property type="evidence" value="ECO:0007669"/>
    <property type="project" value="TreeGrafter"/>
</dbReference>
<comment type="subcellular location">
    <subcellularLocation>
        <location evidence="1">Nucleus</location>
    </subcellularLocation>
</comment>
<organism evidence="6 7">
    <name type="scientific">Rhodnius prolixus</name>
    <name type="common">Triatomid bug</name>
    <dbReference type="NCBI Taxonomy" id="13249"/>
    <lineage>
        <taxon>Eukaryota</taxon>
        <taxon>Metazoa</taxon>
        <taxon>Ecdysozoa</taxon>
        <taxon>Arthropoda</taxon>
        <taxon>Hexapoda</taxon>
        <taxon>Insecta</taxon>
        <taxon>Pterygota</taxon>
        <taxon>Neoptera</taxon>
        <taxon>Paraneoptera</taxon>
        <taxon>Hemiptera</taxon>
        <taxon>Heteroptera</taxon>
        <taxon>Panheteroptera</taxon>
        <taxon>Cimicomorpha</taxon>
        <taxon>Reduviidae</taxon>
        <taxon>Triatominae</taxon>
        <taxon>Rhodnius</taxon>
    </lineage>
</organism>
<dbReference type="VEuPathDB" id="VectorBase:RPRC011020"/>
<dbReference type="InParanoid" id="T1I401"/>
<dbReference type="EMBL" id="ACPB03019025">
    <property type="status" value="NOT_ANNOTATED_CDS"/>
    <property type="molecule type" value="Genomic_DNA"/>
</dbReference>
<evidence type="ECO:0000256" key="2">
    <source>
        <dbReference type="ARBA" id="ARBA00008044"/>
    </source>
</evidence>
<name>T1I401_RHOPR</name>
<dbReference type="STRING" id="13249.T1I401"/>
<proteinExistence type="inferred from homology"/>
<keyword evidence="3" id="KW-0539">Nucleus</keyword>
<dbReference type="OMA" id="YEVMHLK"/>
<dbReference type="GO" id="GO:0003729">
    <property type="term" value="F:mRNA binding"/>
    <property type="evidence" value="ECO:0007669"/>
    <property type="project" value="TreeGrafter"/>
</dbReference>
<dbReference type="GO" id="GO:0000445">
    <property type="term" value="C:THO complex part of transcription export complex"/>
    <property type="evidence" value="ECO:0007669"/>
    <property type="project" value="TreeGrafter"/>
</dbReference>
<evidence type="ECO:0000256" key="5">
    <source>
        <dbReference type="SAM" id="MobiDB-lite"/>
    </source>
</evidence>
<reference evidence="6" key="1">
    <citation type="submission" date="2015-05" db="UniProtKB">
        <authorList>
            <consortium name="EnsemblMetazoa"/>
        </authorList>
    </citation>
    <scope>IDENTIFICATION</scope>
</reference>
<feature type="region of interest" description="Disordered" evidence="5">
    <location>
        <begin position="20"/>
        <end position="45"/>
    </location>
</feature>
<keyword evidence="4" id="KW-0175">Coiled coil</keyword>
<evidence type="ECO:0000313" key="6">
    <source>
        <dbReference type="EnsemblMetazoa" id="RPRC011020-PA"/>
    </source>
</evidence>
<dbReference type="AlphaFoldDB" id="T1I401"/>
<accession>T1I401</accession>
<dbReference type="InterPro" id="IPR019163">
    <property type="entry name" value="THO_Thoc5"/>
</dbReference>